<dbReference type="InterPro" id="IPR008397">
    <property type="entry name" value="Alginate_lyase_dom"/>
</dbReference>
<evidence type="ECO:0000256" key="1">
    <source>
        <dbReference type="ARBA" id="ARBA00022729"/>
    </source>
</evidence>
<name>A0ABN3S9L7_9ACTN</name>
<dbReference type="SUPFAM" id="SSF110221">
    <property type="entry name" value="AbfB domain"/>
    <property type="match status" value="1"/>
</dbReference>
<keyword evidence="1" id="KW-0732">Signal</keyword>
<comment type="caution">
    <text evidence="5">The sequence shown here is derived from an EMBL/GenBank/DDBJ whole genome shotgun (WGS) entry which is preliminary data.</text>
</comment>
<dbReference type="InterPro" id="IPR008929">
    <property type="entry name" value="Chondroitin_lyas"/>
</dbReference>
<feature type="domain" description="Alginate lyase" evidence="4">
    <location>
        <begin position="103"/>
        <end position="306"/>
    </location>
</feature>
<organism evidence="5 6">
    <name type="scientific">Nonomuraea recticatena</name>
    <dbReference type="NCBI Taxonomy" id="46178"/>
    <lineage>
        <taxon>Bacteria</taxon>
        <taxon>Bacillati</taxon>
        <taxon>Actinomycetota</taxon>
        <taxon>Actinomycetes</taxon>
        <taxon>Streptosporangiales</taxon>
        <taxon>Streptosporangiaceae</taxon>
        <taxon>Nonomuraea</taxon>
    </lineage>
</organism>
<evidence type="ECO:0000259" key="3">
    <source>
        <dbReference type="Pfam" id="PF05270"/>
    </source>
</evidence>
<evidence type="ECO:0008006" key="7">
    <source>
        <dbReference type="Google" id="ProtNLM"/>
    </source>
</evidence>
<dbReference type="PROSITE" id="PS51318">
    <property type="entry name" value="TAT"/>
    <property type="match status" value="1"/>
</dbReference>
<sequence length="532" mass="57886">MITQTSRRSLLKAALIGAGAAVVLPPAARAEAAGFRHPGLLHTQADFDRMAAQVNAGAQPWKAGWDKLVANGRSRSTWTPRPLATVIRGGTGQNIGQMCVDVAAAYQNALRWKISGEKAHGDAATRILNAWSGSLRTLTGNADRFLAAGIQGWQWANVAEIMRGYPGFDFERFASMLVKVFYPLNEQFLTKHNDACVSNYWANWDLCAMASVLAIGVLTDDGAKVSRAVEYFKHGAGNGSIMRAVPFLHPGGLGQWQESGRDQGHSSLGVGLMGVICEMAWNQGVDLYGYADNRFMKGAEYVARYNLGHDVPFTTYKWENGRNCAPQQQTTVSAAGRGMNDPVWALVYNHYVVRRGLDAPYISAYAERLAPEGGGGDYGGSKYDHLGFGTLTFTRNRPAGALPIGAARKLRPVNLTGASVGERDGLGHLDSTAIAFTIVPGLAGEGYSFVAPDGRYLRHRNYRIRFDAPNGTALFERDATFLARAGSRSGSVTLESVNYPDRVVRHRHRQLWLDQRQDTPAFRADSSFTAVP</sequence>
<keyword evidence="2" id="KW-0456">Lyase</keyword>
<keyword evidence="6" id="KW-1185">Reference proteome</keyword>
<dbReference type="Pfam" id="PF05426">
    <property type="entry name" value="Alginate_lyase"/>
    <property type="match status" value="1"/>
</dbReference>
<dbReference type="InterPro" id="IPR036195">
    <property type="entry name" value="AbfB_ABD_sf"/>
</dbReference>
<dbReference type="Pfam" id="PF05270">
    <property type="entry name" value="AbfB"/>
    <property type="match status" value="1"/>
</dbReference>
<dbReference type="SUPFAM" id="SSF48230">
    <property type="entry name" value="Chondroitin AC/alginate lyase"/>
    <property type="match status" value="1"/>
</dbReference>
<dbReference type="Gene3D" id="1.50.10.100">
    <property type="entry name" value="Chondroitin AC/alginate lyase"/>
    <property type="match status" value="1"/>
</dbReference>
<reference evidence="5 6" key="1">
    <citation type="journal article" date="2019" name="Int. J. Syst. Evol. Microbiol.">
        <title>The Global Catalogue of Microorganisms (GCM) 10K type strain sequencing project: providing services to taxonomists for standard genome sequencing and annotation.</title>
        <authorList>
            <consortium name="The Broad Institute Genomics Platform"/>
            <consortium name="The Broad Institute Genome Sequencing Center for Infectious Disease"/>
            <person name="Wu L."/>
            <person name="Ma J."/>
        </authorList>
    </citation>
    <scope>NUCLEOTIDE SEQUENCE [LARGE SCALE GENOMIC DNA]</scope>
    <source>
        <strain evidence="5 6">JCM 6835</strain>
    </source>
</reference>
<proteinExistence type="predicted"/>
<dbReference type="InterPro" id="IPR006311">
    <property type="entry name" value="TAT_signal"/>
</dbReference>
<dbReference type="RefSeq" id="WP_346149860.1">
    <property type="nucleotide sequence ID" value="NZ_BAAATE010000014.1"/>
</dbReference>
<dbReference type="CDD" id="cd23399">
    <property type="entry name" value="beta-trefoil_ABD_ABFB"/>
    <property type="match status" value="1"/>
</dbReference>
<evidence type="ECO:0000313" key="6">
    <source>
        <dbReference type="Proteomes" id="UP001501666"/>
    </source>
</evidence>
<protein>
    <recommendedName>
        <fullName evidence="7">Alginate lyase</fullName>
    </recommendedName>
</protein>
<dbReference type="Proteomes" id="UP001501666">
    <property type="component" value="Unassembled WGS sequence"/>
</dbReference>
<dbReference type="EMBL" id="BAAATE010000014">
    <property type="protein sequence ID" value="GAA2671490.1"/>
    <property type="molecule type" value="Genomic_DNA"/>
</dbReference>
<accession>A0ABN3S9L7</accession>
<evidence type="ECO:0000259" key="4">
    <source>
        <dbReference type="Pfam" id="PF05426"/>
    </source>
</evidence>
<dbReference type="InterPro" id="IPR007934">
    <property type="entry name" value="AbfB_ABD"/>
</dbReference>
<evidence type="ECO:0000313" key="5">
    <source>
        <dbReference type="EMBL" id="GAA2671490.1"/>
    </source>
</evidence>
<feature type="domain" description="Alpha-L-arabinofuranosidase B arabinose-binding" evidence="3">
    <location>
        <begin position="431"/>
        <end position="529"/>
    </location>
</feature>
<gene>
    <name evidence="5" type="ORF">GCM10010412_051020</name>
</gene>
<evidence type="ECO:0000256" key="2">
    <source>
        <dbReference type="ARBA" id="ARBA00023239"/>
    </source>
</evidence>
<dbReference type="Gene3D" id="2.80.10.50">
    <property type="match status" value="1"/>
</dbReference>